<dbReference type="AlphaFoldDB" id="A0A212QSK9"/>
<keyword evidence="4" id="KW-1185">Reference proteome</keyword>
<reference evidence="3 4" key="1">
    <citation type="submission" date="2017-06" db="EMBL/GenBank/DDBJ databases">
        <authorList>
            <person name="Kim H.J."/>
            <person name="Triplett B.A."/>
        </authorList>
    </citation>
    <scope>NUCLEOTIDE SEQUENCE [LARGE SCALE GENOMIC DNA]</scope>
    <source>
        <strain evidence="3 4">B29T1</strain>
    </source>
</reference>
<dbReference type="Pfam" id="PF22422">
    <property type="entry name" value="MGH1-like_GH"/>
    <property type="match status" value="1"/>
</dbReference>
<evidence type="ECO:0000313" key="3">
    <source>
        <dbReference type="EMBL" id="SNB62573.1"/>
    </source>
</evidence>
<accession>A0A212QSK9</accession>
<dbReference type="SUPFAM" id="SSF48208">
    <property type="entry name" value="Six-hairpin glycosidases"/>
    <property type="match status" value="1"/>
</dbReference>
<dbReference type="InterPro" id="IPR054491">
    <property type="entry name" value="MGH1-like_GH"/>
</dbReference>
<dbReference type="GO" id="GO:0005975">
    <property type="term" value="P:carbohydrate metabolic process"/>
    <property type="evidence" value="ECO:0007669"/>
    <property type="project" value="InterPro"/>
</dbReference>
<dbReference type="InterPro" id="IPR012341">
    <property type="entry name" value="6hp_glycosidase-like_sf"/>
</dbReference>
<proteinExistence type="predicted"/>
<dbReference type="EMBL" id="FYEH01000003">
    <property type="protein sequence ID" value="SNB62573.1"/>
    <property type="molecule type" value="Genomic_DNA"/>
</dbReference>
<dbReference type="Pfam" id="PF14742">
    <property type="entry name" value="GDE_N_bis"/>
    <property type="match status" value="1"/>
</dbReference>
<organism evidence="3 4">
    <name type="scientific">Arboricoccus pini</name>
    <dbReference type="NCBI Taxonomy" id="1963835"/>
    <lineage>
        <taxon>Bacteria</taxon>
        <taxon>Pseudomonadati</taxon>
        <taxon>Pseudomonadota</taxon>
        <taxon>Alphaproteobacteria</taxon>
        <taxon>Geminicoccales</taxon>
        <taxon>Geminicoccaceae</taxon>
        <taxon>Arboricoccus</taxon>
    </lineage>
</organism>
<dbReference type="InterPro" id="IPR032856">
    <property type="entry name" value="GDE_N_bis"/>
</dbReference>
<protein>
    <submittedName>
        <fullName evidence="3">Glycogen debranching enzyme (Alpha-1,6-glucosidase)</fullName>
    </submittedName>
</protein>
<evidence type="ECO:0000259" key="2">
    <source>
        <dbReference type="Pfam" id="PF22422"/>
    </source>
</evidence>
<dbReference type="Gene3D" id="1.50.10.10">
    <property type="match status" value="1"/>
</dbReference>
<gene>
    <name evidence="3" type="ORF">SAMN07250955_103148</name>
</gene>
<feature type="domain" description="Putative glycogen debranching enzyme N-terminal" evidence="1">
    <location>
        <begin position="33"/>
        <end position="225"/>
    </location>
</feature>
<name>A0A212QSK9_9PROT</name>
<evidence type="ECO:0000259" key="1">
    <source>
        <dbReference type="Pfam" id="PF14742"/>
    </source>
</evidence>
<feature type="domain" description="Mannosylglycerate hydrolase MGH1-like glycoside hydrolase" evidence="2">
    <location>
        <begin position="321"/>
        <end position="623"/>
    </location>
</feature>
<dbReference type="InterPro" id="IPR008928">
    <property type="entry name" value="6-hairpin_glycosidase_sf"/>
</dbReference>
<evidence type="ECO:0000313" key="4">
    <source>
        <dbReference type="Proteomes" id="UP000197065"/>
    </source>
</evidence>
<dbReference type="Proteomes" id="UP000197065">
    <property type="component" value="Unassembled WGS sequence"/>
</dbReference>
<sequence length="737" mass="82025">MVVQDVNEELGSNTPAFFIAATSSLQERRPRTLKHGDCFALFDANGDVFAGPTTPEGLFFGDTRHLSRWQLTVGGFRPLLLSSTARDDNASLAVDLTSADLFDGDVLVLPKDTLHISRTIFLYDGAYHERLAIRNFGDRDAQFELSVRYGSDFADLFEIRGAVRPRRGEITSAVDGDRAALFGYLGVDGVRRTTRIEFDQIPAHLSADHATFQMAVKSHGQISLFTRIKLDGGQRIAREEIARQTSWSNRTFFDVIRDARRELRTATARIATIRTSNDLFNELLCRSTADIYMLLTQTSVGPYPYAGVPWFSTVFGRDGLIAAMETLSIDPQIACGVLRFLAREQATSFDLEADAEPGKILHELRDGEMARLGEVPFRRYYGSIDSTPLFVVLAGMYYQRTGDLLTIRQIWPNIEAALTWMDEQGDRDGDGFVEYGRRNDKGLVNQGWKDSYDSVFDRDGNLAEGPIALIEVQAYVFAAKHAASALAQALGFDAQSARLKHEASHLAERVNAAFWLEETGCYAMALDGEKRPLPAISSNAGHALFAGLATPERARRVAERLLSPSMFSGWGVRTIAQGEPRFNPMSYHNGSIWPHDNALIALGFSRYGLRREAMSVLTAIFEASIYVDQRRLPELFCGFHRQARRGPVAYPVACAPQAWAAAAPFALLEACLGLQFDPERRVIRLIRPQLPSFLNEVKISNLTLGDASVDLLLRRHDEEVTVSLLKRQGEIDVRVTL</sequence>